<evidence type="ECO:0000256" key="1">
    <source>
        <dbReference type="SAM" id="MobiDB-lite"/>
    </source>
</evidence>
<name>A0A4Q5N0W9_9MICO</name>
<gene>
    <name evidence="2" type="ORF">EUA98_06520</name>
</gene>
<dbReference type="AlphaFoldDB" id="A0A4Q5N0W9"/>
<dbReference type="Proteomes" id="UP000293764">
    <property type="component" value="Unassembled WGS sequence"/>
</dbReference>
<feature type="compositionally biased region" description="Basic and acidic residues" evidence="1">
    <location>
        <begin position="67"/>
        <end position="81"/>
    </location>
</feature>
<feature type="region of interest" description="Disordered" evidence="1">
    <location>
        <begin position="1"/>
        <end position="22"/>
    </location>
</feature>
<dbReference type="RefSeq" id="WP_130101870.1">
    <property type="nucleotide sequence ID" value="NZ_SDWW01000012.1"/>
</dbReference>
<sequence>MKHLTEAQKKLAQDAVNHAPDDTLKVDQAMVEMATMAVAAAAAALAREQDQSHSPAAPPAAALDPGRTPDQRRKGEVDVYA</sequence>
<keyword evidence="3" id="KW-1185">Reference proteome</keyword>
<proteinExistence type="predicted"/>
<evidence type="ECO:0000313" key="2">
    <source>
        <dbReference type="EMBL" id="RYV51728.1"/>
    </source>
</evidence>
<organism evidence="2 3">
    <name type="scientific">Pengzhenrongella frigida</name>
    <dbReference type="NCBI Taxonomy" id="1259133"/>
    <lineage>
        <taxon>Bacteria</taxon>
        <taxon>Bacillati</taxon>
        <taxon>Actinomycetota</taxon>
        <taxon>Actinomycetes</taxon>
        <taxon>Micrococcales</taxon>
        <taxon>Pengzhenrongella</taxon>
    </lineage>
</organism>
<feature type="region of interest" description="Disordered" evidence="1">
    <location>
        <begin position="46"/>
        <end position="81"/>
    </location>
</feature>
<evidence type="ECO:0000313" key="3">
    <source>
        <dbReference type="Proteomes" id="UP000293764"/>
    </source>
</evidence>
<reference evidence="2 3" key="1">
    <citation type="submission" date="2019-01" db="EMBL/GenBank/DDBJ databases">
        <title>Novel species of Cellulomonas.</title>
        <authorList>
            <person name="Liu Q."/>
            <person name="Xin Y.-H."/>
        </authorList>
    </citation>
    <scope>NUCLEOTIDE SEQUENCE [LARGE SCALE GENOMIC DNA]</scope>
    <source>
        <strain evidence="2 3">HLT2-17</strain>
    </source>
</reference>
<comment type="caution">
    <text evidence="2">The sequence shown here is derived from an EMBL/GenBank/DDBJ whole genome shotgun (WGS) entry which is preliminary data.</text>
</comment>
<accession>A0A4Q5N0W9</accession>
<dbReference type="EMBL" id="SDWW01000012">
    <property type="protein sequence ID" value="RYV51728.1"/>
    <property type="molecule type" value="Genomic_DNA"/>
</dbReference>
<protein>
    <submittedName>
        <fullName evidence="2">Uncharacterized protein</fullName>
    </submittedName>
</protein>
<feature type="compositionally biased region" description="Basic and acidic residues" evidence="1">
    <location>
        <begin position="1"/>
        <end position="12"/>
    </location>
</feature>